<keyword evidence="3" id="KW-1185">Reference proteome</keyword>
<sequence>VKYPDQQSQLVTPPSSAWTRITSLKHRLETEAVMSHALWSESCSVEISLVMEPRGQARLVKKQEMVELVKPVRILVSTKSHKF</sequence>
<dbReference type="Proteomes" id="UP000678393">
    <property type="component" value="Unassembled WGS sequence"/>
</dbReference>
<gene>
    <name evidence="2" type="ORF">CUNI_LOCUS11750</name>
</gene>
<reference evidence="2" key="1">
    <citation type="submission" date="2021-04" db="EMBL/GenBank/DDBJ databases">
        <authorList>
            <consortium name="Molecular Ecology Group"/>
        </authorList>
    </citation>
    <scope>NUCLEOTIDE SEQUENCE</scope>
</reference>
<feature type="domain" description="Integrator complex subunit 4/Protein SIEL C-terminal Ig-like" evidence="1">
    <location>
        <begin position="1"/>
        <end position="80"/>
    </location>
</feature>
<protein>
    <recommendedName>
        <fullName evidence="1">Integrator complex subunit 4/Protein SIEL C-terminal Ig-like domain-containing protein</fullName>
    </recommendedName>
</protein>
<dbReference type="Pfam" id="PF25458">
    <property type="entry name" value="INTS4_C"/>
    <property type="match status" value="1"/>
</dbReference>
<dbReference type="AlphaFoldDB" id="A0A8S3ZGD3"/>
<evidence type="ECO:0000313" key="3">
    <source>
        <dbReference type="Proteomes" id="UP000678393"/>
    </source>
</evidence>
<comment type="caution">
    <text evidence="2">The sequence shown here is derived from an EMBL/GenBank/DDBJ whole genome shotgun (WGS) entry which is preliminary data.</text>
</comment>
<dbReference type="InterPro" id="IPR057412">
    <property type="entry name" value="INTS4_C"/>
</dbReference>
<evidence type="ECO:0000259" key="1">
    <source>
        <dbReference type="Pfam" id="PF25458"/>
    </source>
</evidence>
<dbReference type="OrthoDB" id="18190at2759"/>
<proteinExistence type="predicted"/>
<name>A0A8S3ZGD3_9EUPU</name>
<organism evidence="2 3">
    <name type="scientific">Candidula unifasciata</name>
    <dbReference type="NCBI Taxonomy" id="100452"/>
    <lineage>
        <taxon>Eukaryota</taxon>
        <taxon>Metazoa</taxon>
        <taxon>Spiralia</taxon>
        <taxon>Lophotrochozoa</taxon>
        <taxon>Mollusca</taxon>
        <taxon>Gastropoda</taxon>
        <taxon>Heterobranchia</taxon>
        <taxon>Euthyneura</taxon>
        <taxon>Panpulmonata</taxon>
        <taxon>Eupulmonata</taxon>
        <taxon>Stylommatophora</taxon>
        <taxon>Helicina</taxon>
        <taxon>Helicoidea</taxon>
        <taxon>Geomitridae</taxon>
        <taxon>Candidula</taxon>
    </lineage>
</organism>
<accession>A0A8S3ZGD3</accession>
<feature type="non-terminal residue" evidence="2">
    <location>
        <position position="1"/>
    </location>
</feature>
<dbReference type="EMBL" id="CAJHNH020002280">
    <property type="protein sequence ID" value="CAG5126192.1"/>
    <property type="molecule type" value="Genomic_DNA"/>
</dbReference>
<evidence type="ECO:0000313" key="2">
    <source>
        <dbReference type="EMBL" id="CAG5126192.1"/>
    </source>
</evidence>